<dbReference type="InterPro" id="IPR048389">
    <property type="entry name" value="YciQ-like_C"/>
</dbReference>
<organism evidence="4 5">
    <name type="scientific">Suicoccus acidiformans</name>
    <dbReference type="NCBI Taxonomy" id="2036206"/>
    <lineage>
        <taxon>Bacteria</taxon>
        <taxon>Bacillati</taxon>
        <taxon>Bacillota</taxon>
        <taxon>Bacilli</taxon>
        <taxon>Lactobacillales</taxon>
        <taxon>Aerococcaceae</taxon>
        <taxon>Suicoccus</taxon>
    </lineage>
</organism>
<dbReference type="KEGG" id="abae:CL176_00705"/>
<keyword evidence="1" id="KW-1133">Transmembrane helix</keyword>
<dbReference type="OrthoDB" id="2138002at2"/>
<proteinExistence type="predicted"/>
<gene>
    <name evidence="4" type="ORF">CL176_00705</name>
</gene>
<feature type="transmembrane region" description="Helical" evidence="1">
    <location>
        <begin position="298"/>
        <end position="318"/>
    </location>
</feature>
<evidence type="ECO:0008006" key="6">
    <source>
        <dbReference type="Google" id="ProtNLM"/>
    </source>
</evidence>
<accession>A0A347WHV7</accession>
<dbReference type="Pfam" id="PF20990">
    <property type="entry name" value="DUF2207_C"/>
    <property type="match status" value="1"/>
</dbReference>
<dbReference type="Proteomes" id="UP000263232">
    <property type="component" value="Chromosome"/>
</dbReference>
<keyword evidence="1" id="KW-0472">Membrane</keyword>
<evidence type="ECO:0000259" key="3">
    <source>
        <dbReference type="Pfam" id="PF20990"/>
    </source>
</evidence>
<feature type="domain" description="DUF2207" evidence="2">
    <location>
        <begin position="66"/>
        <end position="254"/>
    </location>
</feature>
<evidence type="ECO:0000313" key="5">
    <source>
        <dbReference type="Proteomes" id="UP000263232"/>
    </source>
</evidence>
<dbReference type="InterPro" id="IPR018702">
    <property type="entry name" value="DUF2207"/>
</dbReference>
<keyword evidence="1" id="KW-0812">Transmembrane</keyword>
<dbReference type="EMBL" id="CP023434">
    <property type="protein sequence ID" value="AXY24664.1"/>
    <property type="molecule type" value="Genomic_DNA"/>
</dbReference>
<reference evidence="4 5" key="1">
    <citation type="submission" date="2017-09" db="EMBL/GenBank/DDBJ databases">
        <title>Complete genome sequence of Oxytococcus suis strain ZY16052.</title>
        <authorList>
            <person name="Li F."/>
        </authorList>
    </citation>
    <scope>NUCLEOTIDE SEQUENCE [LARGE SCALE GENOMIC DNA]</scope>
    <source>
        <strain evidence="4 5">ZY16052</strain>
    </source>
</reference>
<evidence type="ECO:0000259" key="2">
    <source>
        <dbReference type="Pfam" id="PF09972"/>
    </source>
</evidence>
<keyword evidence="5" id="KW-1185">Reference proteome</keyword>
<evidence type="ECO:0000256" key="1">
    <source>
        <dbReference type="SAM" id="Phobius"/>
    </source>
</evidence>
<protein>
    <recommendedName>
        <fullName evidence="6">DUF2207 domain-containing protein</fullName>
    </recommendedName>
</protein>
<feature type="transmembrane region" description="Helical" evidence="1">
    <location>
        <begin position="512"/>
        <end position="536"/>
    </location>
</feature>
<feature type="transmembrane region" description="Helical" evidence="1">
    <location>
        <begin position="479"/>
        <end position="500"/>
    </location>
</feature>
<evidence type="ECO:0000313" key="4">
    <source>
        <dbReference type="EMBL" id="AXY24664.1"/>
    </source>
</evidence>
<dbReference type="Pfam" id="PF09972">
    <property type="entry name" value="DUF2207"/>
    <property type="match status" value="1"/>
</dbReference>
<name>A0A347WHV7_9LACT</name>
<dbReference type="AlphaFoldDB" id="A0A347WHV7"/>
<feature type="domain" description="Predicted membrane protein YciQ-like C-terminal" evidence="3">
    <location>
        <begin position="333"/>
        <end position="596"/>
    </location>
</feature>
<sequence length="675" mass="75899">MGENMMFLYVRPTSLADNLINLEYLIGGVQVKGIFNRLQCLLVLVGLIFGLWGQSLSVQAQDVAFDITRLNIDGQITAEGKVQMNLVYDYDVSFMNGALFEVDYGESRIGNYQAGIIDSKTEEFVPFEQNYTATAETFSVNDNGSSLEFRLYYPAEDEQVRFAISYTLDGLVTNYLDTAEYYQMLVSPVASDGYSVSARIELPGAIEETNRFRTWAYGSPRGQIYPRIEGEQAYIEVDVPQLDPGEFVEVRSLFPESLTPNNTKFVESEHFQEVVEVEQAQVEADQAKYQEHNQHRSVAIGLMALLGVFTLFWAYRFYFQEKKRQNPHPVHVPEHLYHLPDDLTPAVMASAVLRSEANADDLVATILDLARKGFIELKEVEREEQGRLSRGETKTILLSKRSDAPAEETLMNHERYALQYLFADQREEISLESLEAELKASSTFAKYQEQLWSRFKDYAAIRGQMVRGGLNEGRRKSKVWAWLAFVGTIIFGVIAIALVQTLSLKDLQTERIVMIVTIVVWCLAILATILLIYLAYQRPIVSEQEDKMRKEWHAFARMLEDIGQFDMREVASLALWEVYLVYAVSLGVADKVLEEMRAVYAVEELETLTLPGDFYTHPYLITHVMRQSVHESVQATQPPPVVKNNGFSGSNTGGFGGGFSSGGGGASGGSSAGGF</sequence>